<protein>
    <submittedName>
        <fullName evidence="1">Uncharacterized protein</fullName>
    </submittedName>
</protein>
<comment type="caution">
    <text evidence="1">The sequence shown here is derived from an EMBL/GenBank/DDBJ whole genome shotgun (WGS) entry which is preliminary data.</text>
</comment>
<dbReference type="Proteomes" id="UP000748531">
    <property type="component" value="Unassembled WGS sequence"/>
</dbReference>
<reference evidence="1" key="1">
    <citation type="submission" date="2019-05" db="EMBL/GenBank/DDBJ databases">
        <title>Annotation for the trematode Paragonimus heterotremus.</title>
        <authorList>
            <person name="Choi Y.-J."/>
        </authorList>
    </citation>
    <scope>NUCLEOTIDE SEQUENCE</scope>
    <source>
        <strain evidence="1">LC</strain>
    </source>
</reference>
<sequence length="92" mass="10436">MHHSQHTLTNLRELFTQLVRPSLIQEPVEELTLNLIKAFTANVLQIGPDLSADSIVKIYFIQSEDSFQLGLSSLDDQMDVANRSSKTQHQRS</sequence>
<accession>A0A8J4T684</accession>
<gene>
    <name evidence="1" type="ORF">PHET_11202</name>
</gene>
<evidence type="ECO:0000313" key="2">
    <source>
        <dbReference type="Proteomes" id="UP000748531"/>
    </source>
</evidence>
<dbReference type="EMBL" id="LUCH01018215">
    <property type="protein sequence ID" value="KAF5394542.1"/>
    <property type="molecule type" value="Genomic_DNA"/>
</dbReference>
<proteinExistence type="predicted"/>
<organism evidence="1 2">
    <name type="scientific">Paragonimus heterotremus</name>
    <dbReference type="NCBI Taxonomy" id="100268"/>
    <lineage>
        <taxon>Eukaryota</taxon>
        <taxon>Metazoa</taxon>
        <taxon>Spiralia</taxon>
        <taxon>Lophotrochozoa</taxon>
        <taxon>Platyhelminthes</taxon>
        <taxon>Trematoda</taxon>
        <taxon>Digenea</taxon>
        <taxon>Plagiorchiida</taxon>
        <taxon>Troglotremata</taxon>
        <taxon>Troglotrematidae</taxon>
        <taxon>Paragonimus</taxon>
    </lineage>
</organism>
<keyword evidence="2" id="KW-1185">Reference proteome</keyword>
<name>A0A8J4T684_9TREM</name>
<dbReference type="AlphaFoldDB" id="A0A8J4T684"/>
<evidence type="ECO:0000313" key="1">
    <source>
        <dbReference type="EMBL" id="KAF5394542.1"/>
    </source>
</evidence>